<evidence type="ECO:0000256" key="1">
    <source>
        <dbReference type="ARBA" id="ARBA00022801"/>
    </source>
</evidence>
<feature type="region of interest" description="Disordered" evidence="2">
    <location>
        <begin position="21"/>
        <end position="57"/>
    </location>
</feature>
<feature type="domain" description="Translation initiation factor beta propellor-like" evidence="5">
    <location>
        <begin position="235"/>
        <end position="370"/>
    </location>
</feature>
<dbReference type="EMBL" id="JAGTJJ010000027">
    <property type="protein sequence ID" value="MDC3985233.1"/>
    <property type="molecule type" value="Genomic_DNA"/>
</dbReference>
<dbReference type="InterPro" id="IPR011042">
    <property type="entry name" value="6-blade_b-propeller_TolB-like"/>
</dbReference>
<dbReference type="Pfam" id="PF08662">
    <property type="entry name" value="eIF2A"/>
    <property type="match status" value="1"/>
</dbReference>
<keyword evidence="7" id="KW-1185">Reference proteome</keyword>
<dbReference type="Pfam" id="PF00326">
    <property type="entry name" value="Peptidase_S9"/>
    <property type="match status" value="1"/>
</dbReference>
<organism evidence="6 7">
    <name type="scientific">Polyangium jinanense</name>
    <dbReference type="NCBI Taxonomy" id="2829994"/>
    <lineage>
        <taxon>Bacteria</taxon>
        <taxon>Pseudomonadati</taxon>
        <taxon>Myxococcota</taxon>
        <taxon>Polyangia</taxon>
        <taxon>Polyangiales</taxon>
        <taxon>Polyangiaceae</taxon>
        <taxon>Polyangium</taxon>
    </lineage>
</organism>
<reference evidence="6 7" key="1">
    <citation type="submission" date="2021-04" db="EMBL/GenBank/DDBJ databases">
        <title>Genome analysis of Polyangium sp.</title>
        <authorList>
            <person name="Li Y."/>
            <person name="Wang J."/>
        </authorList>
    </citation>
    <scope>NUCLEOTIDE SEQUENCE [LARGE SCALE GENOMIC DNA]</scope>
    <source>
        <strain evidence="6 7">SDU14</strain>
    </source>
</reference>
<sequence length="707" mass="75293">MRARFSTFLAFSLLGCGAAPATGPATPSDASTAATSPSAAALPPWSAAPTPSTPAVPAPVAVSTLPAVPHPETRPLAVDVASLPRIQGVTISPDGQQIAYVVKETRFNPEAQPSDSDTSGGWKSEAQLWVVGRAGGAPRQLTRADKPVGDPKWLPDSRAIAFVRSNGGGRKIHVLPVDGGEAEVLDVGELEFEDYELAPDGRSIAFTAAPPLTAAEKEAAWRSGGVVDEAARHRASQLWVLERGGKAPRRVTTGQENVLAFRWSPDGRRFAVITSPSSEPHDAAMRQSARILSAADGTVVRDLTREPRPLGSVAWSPDGRYVAVHSGKNTLSLLNALNVYEAESGRSWDVVDKLDATIGSFAWSGDGRNLTLVVAERTGTKLVRVPAAGGSATQLGRTTRLLGPLGTTDRSGRFATALSSTPTDPQAPTVVDLQTGALQVVAPQSNRIAGWTVAKTEVVRWKNADGTEIEGLLTISPHAGAGPAPLLVAPHGGPDDVSQDGFNPFVQYMAARGYSVLRPNYRGSFGYGQAFYAANRGRLGEVELADIESGVDALIASGRADPQRLYYGGWSWGGYVTAWTIGHTRRYRAAMVGAGVVDVVAQYAGSDINHGAAAQWEFRGDPWKQPEEFADSNPLRWVSKVVTPTLIAHGDEDSRVPPINGLLLYRALTDIGCEVRFHRYPREPHGFGEPAHQVHLWTTWAAWYAAH</sequence>
<dbReference type="Proteomes" id="UP001151081">
    <property type="component" value="Unassembled WGS sequence"/>
</dbReference>
<feature type="compositionally biased region" description="Low complexity" evidence="2">
    <location>
        <begin position="21"/>
        <end position="50"/>
    </location>
</feature>
<dbReference type="SUPFAM" id="SSF69322">
    <property type="entry name" value="Tricorn protease domain 2"/>
    <property type="match status" value="1"/>
</dbReference>
<feature type="signal peptide" evidence="3">
    <location>
        <begin position="1"/>
        <end position="21"/>
    </location>
</feature>
<evidence type="ECO:0000256" key="2">
    <source>
        <dbReference type="SAM" id="MobiDB-lite"/>
    </source>
</evidence>
<dbReference type="GO" id="GO:0006508">
    <property type="term" value="P:proteolysis"/>
    <property type="evidence" value="ECO:0007669"/>
    <property type="project" value="InterPro"/>
</dbReference>
<dbReference type="PANTHER" id="PTHR42776:SF27">
    <property type="entry name" value="DIPEPTIDYL PEPTIDASE FAMILY MEMBER 6"/>
    <property type="match status" value="1"/>
</dbReference>
<comment type="caution">
    <text evidence="6">The sequence shown here is derived from an EMBL/GenBank/DDBJ whole genome shotgun (WGS) entry which is preliminary data.</text>
</comment>
<gene>
    <name evidence="6" type="ORF">KEG57_32445</name>
</gene>
<dbReference type="InterPro" id="IPR013979">
    <property type="entry name" value="TIF_beta_prop-like"/>
</dbReference>
<keyword evidence="1" id="KW-0378">Hydrolase</keyword>
<keyword evidence="3" id="KW-0732">Signal</keyword>
<evidence type="ECO:0000313" key="6">
    <source>
        <dbReference type="EMBL" id="MDC3985233.1"/>
    </source>
</evidence>
<feature type="domain" description="Peptidase S9 prolyl oligopeptidase catalytic" evidence="4">
    <location>
        <begin position="506"/>
        <end position="706"/>
    </location>
</feature>
<evidence type="ECO:0000313" key="7">
    <source>
        <dbReference type="Proteomes" id="UP001151081"/>
    </source>
</evidence>
<evidence type="ECO:0000259" key="5">
    <source>
        <dbReference type="Pfam" id="PF08662"/>
    </source>
</evidence>
<protein>
    <submittedName>
        <fullName evidence="6">S9 family peptidase</fullName>
    </submittedName>
</protein>
<dbReference type="RefSeq" id="WP_272459154.1">
    <property type="nucleotide sequence ID" value="NZ_JAGTJJ010000027.1"/>
</dbReference>
<dbReference type="PANTHER" id="PTHR42776">
    <property type="entry name" value="SERINE PEPTIDASE S9 FAMILY MEMBER"/>
    <property type="match status" value="1"/>
</dbReference>
<proteinExistence type="predicted"/>
<dbReference type="GO" id="GO:0004252">
    <property type="term" value="F:serine-type endopeptidase activity"/>
    <property type="evidence" value="ECO:0007669"/>
    <property type="project" value="TreeGrafter"/>
</dbReference>
<dbReference type="InterPro" id="IPR029058">
    <property type="entry name" value="AB_hydrolase_fold"/>
</dbReference>
<dbReference type="InterPro" id="IPR001375">
    <property type="entry name" value="Peptidase_S9_cat"/>
</dbReference>
<dbReference type="AlphaFoldDB" id="A0A9X3XAJ9"/>
<evidence type="ECO:0000259" key="4">
    <source>
        <dbReference type="Pfam" id="PF00326"/>
    </source>
</evidence>
<feature type="chain" id="PRO_5040833481" evidence="3">
    <location>
        <begin position="22"/>
        <end position="707"/>
    </location>
</feature>
<accession>A0A9X3XAJ9</accession>
<dbReference type="Gene3D" id="3.40.50.1820">
    <property type="entry name" value="alpha/beta hydrolase"/>
    <property type="match status" value="1"/>
</dbReference>
<name>A0A9X3XAJ9_9BACT</name>
<dbReference type="PROSITE" id="PS51257">
    <property type="entry name" value="PROKAR_LIPOPROTEIN"/>
    <property type="match status" value="1"/>
</dbReference>
<evidence type="ECO:0000256" key="3">
    <source>
        <dbReference type="SAM" id="SignalP"/>
    </source>
</evidence>
<dbReference type="Gene3D" id="2.120.10.30">
    <property type="entry name" value="TolB, C-terminal domain"/>
    <property type="match status" value="2"/>
</dbReference>
<dbReference type="SUPFAM" id="SSF53474">
    <property type="entry name" value="alpha/beta-Hydrolases"/>
    <property type="match status" value="1"/>
</dbReference>